<evidence type="ECO:0000313" key="2">
    <source>
        <dbReference type="EMBL" id="CAH0992470.1"/>
    </source>
</evidence>
<dbReference type="Gene3D" id="1.20.1420.60">
    <property type="match status" value="1"/>
</dbReference>
<sequence length="228" mass="26038">MGLSKGYFFDVLSIMYALIAGRSHSPGYRESNCNNNWLPRQSWAVLNRRRQEVTVVASHRMKYRESDADRWHNCGVFIDYSIGLSMDITAKLQQHCQHNRDTGLTAAVIEDIDNAENQYALLSIFSSDVNAGGFAQFVYNANGIYIGEVFEILEKIEATETAIFLDRAINLCLDEEKLYQKFLAADFADSYFKKKLDKISEDYRKAEQSFEQEAEEYLSALITGCEAE</sequence>
<organism evidence="2 3">
    <name type="scientific">Sinobacterium norvegicum</name>
    <dbReference type="NCBI Taxonomy" id="1641715"/>
    <lineage>
        <taxon>Bacteria</taxon>
        <taxon>Pseudomonadati</taxon>
        <taxon>Pseudomonadota</taxon>
        <taxon>Gammaproteobacteria</taxon>
        <taxon>Cellvibrionales</taxon>
        <taxon>Spongiibacteraceae</taxon>
        <taxon>Sinobacterium</taxon>
    </lineage>
</organism>
<proteinExistence type="predicted"/>
<name>A0ABN8EL64_9GAMM</name>
<evidence type="ECO:0000313" key="3">
    <source>
        <dbReference type="Proteomes" id="UP000838100"/>
    </source>
</evidence>
<dbReference type="Proteomes" id="UP000838100">
    <property type="component" value="Unassembled WGS sequence"/>
</dbReference>
<evidence type="ECO:0000259" key="1">
    <source>
        <dbReference type="Pfam" id="PF14300"/>
    </source>
</evidence>
<dbReference type="EMBL" id="CAKLPX010000003">
    <property type="protein sequence ID" value="CAH0992470.1"/>
    <property type="molecule type" value="Genomic_DNA"/>
</dbReference>
<protein>
    <recommendedName>
        <fullName evidence="1">DNA mimic protein DMP19 C-terminal domain-containing protein</fullName>
    </recommendedName>
</protein>
<feature type="domain" description="DNA mimic protein DMP19 C-terminal" evidence="1">
    <location>
        <begin position="111"/>
        <end position="218"/>
    </location>
</feature>
<reference evidence="2" key="1">
    <citation type="submission" date="2021-12" db="EMBL/GenBank/DDBJ databases">
        <authorList>
            <person name="Rodrigo-Torres L."/>
            <person name="Arahal R. D."/>
            <person name="Lucena T."/>
        </authorList>
    </citation>
    <scope>NUCLEOTIDE SEQUENCE</scope>
    <source>
        <strain evidence="2">CECT 8267</strain>
    </source>
</reference>
<gene>
    <name evidence="2" type="ORF">SIN8267_02595</name>
</gene>
<keyword evidence="3" id="KW-1185">Reference proteome</keyword>
<dbReference type="Pfam" id="PF14300">
    <property type="entry name" value="DMP19"/>
    <property type="match status" value="1"/>
</dbReference>
<comment type="caution">
    <text evidence="2">The sequence shown here is derived from an EMBL/GenBank/DDBJ whole genome shotgun (WGS) entry which is preliminary data.</text>
</comment>
<dbReference type="InterPro" id="IPR025402">
    <property type="entry name" value="DMP19_C"/>
</dbReference>
<accession>A0ABN8EL64</accession>